<sequence length="317" mass="33521">MEFWNVVTSIIPSAIAYTVPILMGALGGLYSERSGVTNLCIEGLMLFGVFSAAATIVKLQAIPGFSFTLAIVIGIAVAMVASMLLSLLHAFAAINLKANQVISGTAINMLSTAVSLFLAQTITGSGNITIVRAIVRQNVPVLSRIPVIGTLFFSSTYWTTWICLLLWALSWFLLYKTSFGLRLRACGEHPSAVASAGVNVHKMRYIGVMASGLLSGLGGACILVTYAGEYNAGSGINGLGFLAIAALIFGQWKPLGILGSTFFFGLCMTIANMGKVFPIFQSIPTGYLGMFPYVATLIALIFSSRRSSAPLATGEPF</sequence>
<organism evidence="7 8">
    <name type="scientific">Candidatus Ornithospirochaeta stercoripullorum</name>
    <dbReference type="NCBI Taxonomy" id="2840899"/>
    <lineage>
        <taxon>Bacteria</taxon>
        <taxon>Pseudomonadati</taxon>
        <taxon>Spirochaetota</taxon>
        <taxon>Spirochaetia</taxon>
        <taxon>Spirochaetales</taxon>
        <taxon>Spirochaetaceae</taxon>
        <taxon>Spirochaetaceae incertae sedis</taxon>
        <taxon>Candidatus Ornithospirochaeta</taxon>
    </lineage>
</organism>
<feature type="transmembrane region" description="Helical" evidence="6">
    <location>
        <begin position="205"/>
        <end position="226"/>
    </location>
</feature>
<evidence type="ECO:0000256" key="5">
    <source>
        <dbReference type="ARBA" id="ARBA00023136"/>
    </source>
</evidence>
<feature type="transmembrane region" description="Helical" evidence="6">
    <location>
        <begin position="106"/>
        <end position="135"/>
    </location>
</feature>
<dbReference type="PANTHER" id="PTHR43370">
    <property type="entry name" value="SUGAR ABC TRANSPORTER INTEGRAL MEMBRANE PROTEIN-RELATED"/>
    <property type="match status" value="1"/>
</dbReference>
<feature type="transmembrane region" description="Helical" evidence="6">
    <location>
        <begin position="262"/>
        <end position="280"/>
    </location>
</feature>
<reference evidence="7" key="2">
    <citation type="journal article" date="2021" name="PeerJ">
        <title>Extensive microbial diversity within the chicken gut microbiome revealed by metagenomics and culture.</title>
        <authorList>
            <person name="Gilroy R."/>
            <person name="Ravi A."/>
            <person name="Getino M."/>
            <person name="Pursley I."/>
            <person name="Horton D.L."/>
            <person name="Alikhan N.F."/>
            <person name="Baker D."/>
            <person name="Gharbi K."/>
            <person name="Hall N."/>
            <person name="Watson M."/>
            <person name="Adriaenssens E.M."/>
            <person name="Foster-Nyarko E."/>
            <person name="Jarju S."/>
            <person name="Secka A."/>
            <person name="Antonio M."/>
            <person name="Oren A."/>
            <person name="Chaudhuri R.R."/>
            <person name="La Ragione R."/>
            <person name="Hildebrand F."/>
            <person name="Pallen M.J."/>
        </authorList>
    </citation>
    <scope>NUCLEOTIDE SEQUENCE</scope>
    <source>
        <strain evidence="7">7293</strain>
    </source>
</reference>
<dbReference type="GO" id="GO:0022857">
    <property type="term" value="F:transmembrane transporter activity"/>
    <property type="evidence" value="ECO:0007669"/>
    <property type="project" value="InterPro"/>
</dbReference>
<proteinExistence type="predicted"/>
<keyword evidence="2" id="KW-1003">Cell membrane</keyword>
<feature type="transmembrane region" description="Helical" evidence="6">
    <location>
        <begin position="155"/>
        <end position="174"/>
    </location>
</feature>
<evidence type="ECO:0000256" key="2">
    <source>
        <dbReference type="ARBA" id="ARBA00022475"/>
    </source>
</evidence>
<evidence type="ECO:0000256" key="1">
    <source>
        <dbReference type="ARBA" id="ARBA00004651"/>
    </source>
</evidence>
<dbReference type="CDD" id="cd06580">
    <property type="entry name" value="TM_PBP1_transp_TpRbsC_like"/>
    <property type="match status" value="1"/>
</dbReference>
<comment type="caution">
    <text evidence="7">The sequence shown here is derived from an EMBL/GenBank/DDBJ whole genome shotgun (WGS) entry which is preliminary data.</text>
</comment>
<evidence type="ECO:0000256" key="3">
    <source>
        <dbReference type="ARBA" id="ARBA00022692"/>
    </source>
</evidence>
<feature type="transmembrane region" description="Helical" evidence="6">
    <location>
        <begin position="286"/>
        <end position="303"/>
    </location>
</feature>
<protein>
    <submittedName>
        <fullName evidence="7">ABC transporter permease</fullName>
    </submittedName>
</protein>
<feature type="transmembrane region" description="Helical" evidence="6">
    <location>
        <begin position="6"/>
        <end position="27"/>
    </location>
</feature>
<accession>A0A9D9H5B6</accession>
<evidence type="ECO:0000313" key="8">
    <source>
        <dbReference type="Proteomes" id="UP000823615"/>
    </source>
</evidence>
<feature type="transmembrane region" description="Helical" evidence="6">
    <location>
        <begin position="67"/>
        <end position="94"/>
    </location>
</feature>
<dbReference type="GO" id="GO:0005886">
    <property type="term" value="C:plasma membrane"/>
    <property type="evidence" value="ECO:0007669"/>
    <property type="project" value="UniProtKB-SubCell"/>
</dbReference>
<keyword evidence="5 6" id="KW-0472">Membrane</keyword>
<evidence type="ECO:0000256" key="6">
    <source>
        <dbReference type="SAM" id="Phobius"/>
    </source>
</evidence>
<evidence type="ECO:0000256" key="4">
    <source>
        <dbReference type="ARBA" id="ARBA00022989"/>
    </source>
</evidence>
<reference evidence="7" key="1">
    <citation type="submission" date="2020-10" db="EMBL/GenBank/DDBJ databases">
        <authorList>
            <person name="Gilroy R."/>
        </authorList>
    </citation>
    <scope>NUCLEOTIDE SEQUENCE</scope>
    <source>
        <strain evidence="7">7293</strain>
    </source>
</reference>
<dbReference type="EMBL" id="JADIMT010000003">
    <property type="protein sequence ID" value="MBO8435383.1"/>
    <property type="molecule type" value="Genomic_DNA"/>
</dbReference>
<dbReference type="Proteomes" id="UP000823615">
    <property type="component" value="Unassembled WGS sequence"/>
</dbReference>
<dbReference type="PANTHER" id="PTHR43370:SF1">
    <property type="entry name" value="GUANOSINE ABC TRANSPORTER PERMEASE PROTEIN NUPQ"/>
    <property type="match status" value="1"/>
</dbReference>
<keyword evidence="4 6" id="KW-1133">Transmembrane helix</keyword>
<feature type="transmembrane region" description="Helical" evidence="6">
    <location>
        <begin position="39"/>
        <end position="61"/>
    </location>
</feature>
<feature type="transmembrane region" description="Helical" evidence="6">
    <location>
        <begin position="232"/>
        <end position="250"/>
    </location>
</feature>
<name>A0A9D9H5B6_9SPIO</name>
<dbReference type="InterPro" id="IPR001851">
    <property type="entry name" value="ABC_transp_permease"/>
</dbReference>
<comment type="subcellular location">
    <subcellularLocation>
        <location evidence="1">Cell membrane</location>
        <topology evidence="1">Multi-pass membrane protein</topology>
    </subcellularLocation>
</comment>
<dbReference type="Pfam" id="PF02653">
    <property type="entry name" value="BPD_transp_2"/>
    <property type="match status" value="1"/>
</dbReference>
<evidence type="ECO:0000313" key="7">
    <source>
        <dbReference type="EMBL" id="MBO8435383.1"/>
    </source>
</evidence>
<keyword evidence="3 6" id="KW-0812">Transmembrane</keyword>
<dbReference type="AlphaFoldDB" id="A0A9D9H5B6"/>
<gene>
    <name evidence="7" type="ORF">IAA97_00160</name>
</gene>